<feature type="transmembrane region" description="Helical" evidence="10">
    <location>
        <begin position="226"/>
        <end position="259"/>
    </location>
</feature>
<dbReference type="GO" id="GO:0008324">
    <property type="term" value="F:monoatomic cation transmembrane transporter activity"/>
    <property type="evidence" value="ECO:0007669"/>
    <property type="project" value="InterPro"/>
</dbReference>
<comment type="subcellular location">
    <subcellularLocation>
        <location evidence="1">Cell membrane</location>
        <topology evidence="1">Multi-pass membrane protein</topology>
    </subcellularLocation>
</comment>
<evidence type="ECO:0000256" key="7">
    <source>
        <dbReference type="ARBA" id="ARBA00023065"/>
    </source>
</evidence>
<accession>A0A7X0C2U7</accession>
<evidence type="ECO:0000313" key="13">
    <source>
        <dbReference type="Proteomes" id="UP000583800"/>
    </source>
</evidence>
<keyword evidence="8 10" id="KW-0472">Membrane</keyword>
<dbReference type="GO" id="GO:1902600">
    <property type="term" value="P:proton transmembrane transport"/>
    <property type="evidence" value="ECO:0007669"/>
    <property type="project" value="InterPro"/>
</dbReference>
<dbReference type="PROSITE" id="PS51202">
    <property type="entry name" value="RCK_C"/>
    <property type="match status" value="1"/>
</dbReference>
<feature type="transmembrane region" description="Helical" evidence="10">
    <location>
        <begin position="6"/>
        <end position="23"/>
    </location>
</feature>
<dbReference type="NCBIfam" id="NF003716">
    <property type="entry name" value="PRK05326.1-3"/>
    <property type="match status" value="1"/>
</dbReference>
<dbReference type="PANTHER" id="PTHR32507">
    <property type="entry name" value="NA(+)/H(+) ANTIPORTER 1"/>
    <property type="match status" value="1"/>
</dbReference>
<feature type="transmembrane region" description="Helical" evidence="10">
    <location>
        <begin position="192"/>
        <end position="214"/>
    </location>
</feature>
<dbReference type="GO" id="GO:0006813">
    <property type="term" value="P:potassium ion transport"/>
    <property type="evidence" value="ECO:0007669"/>
    <property type="project" value="InterPro"/>
</dbReference>
<dbReference type="PANTHER" id="PTHR32507:SF7">
    <property type="entry name" value="K(+)_H(+) ANTIPORTER NHAP2"/>
    <property type="match status" value="1"/>
</dbReference>
<keyword evidence="2" id="KW-0813">Transport</keyword>
<evidence type="ECO:0000256" key="9">
    <source>
        <dbReference type="SAM" id="MobiDB-lite"/>
    </source>
</evidence>
<dbReference type="Proteomes" id="UP000583800">
    <property type="component" value="Unassembled WGS sequence"/>
</dbReference>
<reference evidence="12 13" key="1">
    <citation type="submission" date="2020-08" db="EMBL/GenBank/DDBJ databases">
        <title>Sequencing the genomes of 1000 actinobacteria strains.</title>
        <authorList>
            <person name="Klenk H.-P."/>
        </authorList>
    </citation>
    <scope>NUCLEOTIDE SEQUENCE [LARGE SCALE GENOMIC DNA]</scope>
    <source>
        <strain evidence="12 13">DSM 45913</strain>
    </source>
</reference>
<dbReference type="Pfam" id="PF00999">
    <property type="entry name" value="Na_H_Exchanger"/>
    <property type="match status" value="1"/>
</dbReference>
<dbReference type="GO" id="GO:0015297">
    <property type="term" value="F:antiporter activity"/>
    <property type="evidence" value="ECO:0007669"/>
    <property type="project" value="UniProtKB-KW"/>
</dbReference>
<keyword evidence="3" id="KW-0050">Antiport</keyword>
<feature type="domain" description="RCK C-terminal" evidence="11">
    <location>
        <begin position="400"/>
        <end position="481"/>
    </location>
</feature>
<comment type="caution">
    <text evidence="12">The sequence shown here is derived from an EMBL/GenBank/DDBJ whole genome shotgun (WGS) entry which is preliminary data.</text>
</comment>
<dbReference type="AlphaFoldDB" id="A0A7X0C2U7"/>
<feature type="transmembrane region" description="Helical" evidence="10">
    <location>
        <begin position="58"/>
        <end position="75"/>
    </location>
</feature>
<dbReference type="InterPro" id="IPR038770">
    <property type="entry name" value="Na+/solute_symporter_sf"/>
</dbReference>
<sequence length="568" mass="58963">MSLQQLYAVLLTGSIVLLAGIAAARTASRLGLPGLLLFLALGVLLGEDVLGIDFDDAQLAQTLGTSALAVILIEGGLSTRWADIRRLLLPSSLLATVGVAVSVLLTAAGAHLLLGMNWQLALLLGAIVSSTDAAAVFSVLRALPLPRRIAGMVEAESGFNDAPTVILVLVFSTAAADLPDPAVIAGQITYQLVAGAVIGLLIGWAGTLALRYVALPATGLYPLATVGLGVIAFAAAGAANASGFLAAYLAGIVLGNAVLPHRAATRSFAEGIGWLAQIGLFVMLGLLVSPSELPAALLPATIVGLVLLLLARPASVAACLIGFRTGWREQAFISWAGLRGAVPIVLATFPIVAAVPGSRQLLNIVFVLVVLFTLIQGPTLPAFARLLRVTQPGQARDVDIESAPLDVLNADLLTLTIPPGSRLHGVEIFELRLPAPSIVTLIVRDGDTLVPEPGTRLQEGDDVLIVTTSATRTRVERRLRAVGRRGRLAHWYGEHGDPDPHTSHISHTSSAKGDTRPWTSRTPPSPAPEPSTTATPGRETTSALSSPTPAGAPCCSTTEPTPTLRRTR</sequence>
<dbReference type="InterPro" id="IPR006037">
    <property type="entry name" value="RCK_C"/>
</dbReference>
<feature type="compositionally biased region" description="Polar residues" evidence="9">
    <location>
        <begin position="503"/>
        <end position="512"/>
    </location>
</feature>
<dbReference type="Gene3D" id="1.20.1530.20">
    <property type="match status" value="1"/>
</dbReference>
<feature type="transmembrane region" description="Helical" evidence="10">
    <location>
        <begin position="271"/>
        <end position="290"/>
    </location>
</feature>
<evidence type="ECO:0000313" key="12">
    <source>
        <dbReference type="EMBL" id="MBB6347457.1"/>
    </source>
</evidence>
<feature type="transmembrane region" description="Helical" evidence="10">
    <location>
        <begin position="361"/>
        <end position="384"/>
    </location>
</feature>
<organism evidence="12 13">
    <name type="scientific">Nonomuraea muscovyensis</name>
    <dbReference type="NCBI Taxonomy" id="1124761"/>
    <lineage>
        <taxon>Bacteria</taxon>
        <taxon>Bacillati</taxon>
        <taxon>Actinomycetota</taxon>
        <taxon>Actinomycetes</taxon>
        <taxon>Streptosporangiales</taxon>
        <taxon>Streptosporangiaceae</taxon>
        <taxon>Nonomuraea</taxon>
    </lineage>
</organism>
<feature type="compositionally biased region" description="Basic and acidic residues" evidence="9">
    <location>
        <begin position="492"/>
        <end position="502"/>
    </location>
</feature>
<feature type="transmembrane region" description="Helical" evidence="10">
    <location>
        <begin position="335"/>
        <end position="355"/>
    </location>
</feature>
<keyword evidence="5 10" id="KW-0812">Transmembrane</keyword>
<proteinExistence type="predicted"/>
<evidence type="ECO:0000256" key="8">
    <source>
        <dbReference type="ARBA" id="ARBA00023136"/>
    </source>
</evidence>
<gene>
    <name evidence="12" type="ORF">FHU36_004002</name>
</gene>
<evidence type="ECO:0000256" key="2">
    <source>
        <dbReference type="ARBA" id="ARBA00022448"/>
    </source>
</evidence>
<feature type="region of interest" description="Disordered" evidence="9">
    <location>
        <begin position="490"/>
        <end position="568"/>
    </location>
</feature>
<dbReference type="Gene3D" id="3.30.70.1450">
    <property type="entry name" value="Regulator of K+ conductance, C-terminal domain"/>
    <property type="match status" value="1"/>
</dbReference>
<keyword evidence="6 10" id="KW-1133">Transmembrane helix</keyword>
<evidence type="ECO:0000256" key="10">
    <source>
        <dbReference type="SAM" id="Phobius"/>
    </source>
</evidence>
<feature type="transmembrane region" description="Helical" evidence="10">
    <location>
        <begin position="87"/>
        <end position="114"/>
    </location>
</feature>
<dbReference type="NCBIfam" id="NF003715">
    <property type="entry name" value="PRK05326.1-2"/>
    <property type="match status" value="1"/>
</dbReference>
<feature type="transmembrane region" description="Helical" evidence="10">
    <location>
        <begin position="296"/>
        <end position="323"/>
    </location>
</feature>
<evidence type="ECO:0000256" key="4">
    <source>
        <dbReference type="ARBA" id="ARBA00022475"/>
    </source>
</evidence>
<feature type="transmembrane region" description="Helical" evidence="10">
    <location>
        <begin position="30"/>
        <end position="46"/>
    </location>
</feature>
<keyword evidence="7" id="KW-0406">Ion transport</keyword>
<evidence type="ECO:0000259" key="11">
    <source>
        <dbReference type="PROSITE" id="PS51202"/>
    </source>
</evidence>
<protein>
    <submittedName>
        <fullName evidence="12">Cell volume regulation protein A</fullName>
    </submittedName>
</protein>
<dbReference type="InterPro" id="IPR036721">
    <property type="entry name" value="RCK_C_sf"/>
</dbReference>
<evidence type="ECO:0000256" key="6">
    <source>
        <dbReference type="ARBA" id="ARBA00022989"/>
    </source>
</evidence>
<dbReference type="Pfam" id="PF02080">
    <property type="entry name" value="TrkA_C"/>
    <property type="match status" value="1"/>
</dbReference>
<feature type="transmembrane region" description="Helical" evidence="10">
    <location>
        <begin position="120"/>
        <end position="143"/>
    </location>
</feature>
<keyword evidence="13" id="KW-1185">Reference proteome</keyword>
<evidence type="ECO:0000256" key="1">
    <source>
        <dbReference type="ARBA" id="ARBA00004651"/>
    </source>
</evidence>
<dbReference type="SUPFAM" id="SSF116726">
    <property type="entry name" value="TrkA C-terminal domain-like"/>
    <property type="match status" value="1"/>
</dbReference>
<feature type="compositionally biased region" description="Polar residues" evidence="9">
    <location>
        <begin position="538"/>
        <end position="548"/>
    </location>
</feature>
<evidence type="ECO:0000256" key="5">
    <source>
        <dbReference type="ARBA" id="ARBA00022692"/>
    </source>
</evidence>
<dbReference type="InterPro" id="IPR006153">
    <property type="entry name" value="Cation/H_exchanger_TM"/>
</dbReference>
<keyword evidence="4" id="KW-1003">Cell membrane</keyword>
<dbReference type="GO" id="GO:0005886">
    <property type="term" value="C:plasma membrane"/>
    <property type="evidence" value="ECO:0007669"/>
    <property type="project" value="UniProtKB-SubCell"/>
</dbReference>
<dbReference type="EMBL" id="JACHJB010000002">
    <property type="protein sequence ID" value="MBB6347457.1"/>
    <property type="molecule type" value="Genomic_DNA"/>
</dbReference>
<evidence type="ECO:0000256" key="3">
    <source>
        <dbReference type="ARBA" id="ARBA00022449"/>
    </source>
</evidence>
<name>A0A7X0C2U7_9ACTN</name>
<dbReference type="RefSeq" id="WP_246502503.1">
    <property type="nucleotide sequence ID" value="NZ_JACHJB010000002.1"/>
</dbReference>
<feature type="compositionally biased region" description="Low complexity" evidence="9">
    <location>
        <begin position="557"/>
        <end position="568"/>
    </location>
</feature>